<dbReference type="AlphaFoldDB" id="A0A853EHW1"/>
<evidence type="ECO:0000313" key="2">
    <source>
        <dbReference type="Proteomes" id="UP000572528"/>
    </source>
</evidence>
<reference evidence="1 2" key="1">
    <citation type="submission" date="2020-07" db="EMBL/GenBank/DDBJ databases">
        <title>MOT database genomes.</title>
        <authorList>
            <person name="Joseph S."/>
            <person name="Aduse-Opoku J."/>
            <person name="Hashim A."/>
            <person name="Wade W."/>
            <person name="Curtis M."/>
        </authorList>
    </citation>
    <scope>NUCLEOTIDE SEQUENCE [LARGE SCALE GENOMIC DNA]</scope>
    <source>
        <strain evidence="1 2">WMus004</strain>
    </source>
</reference>
<gene>
    <name evidence="1" type="ORF">HZZ05_01870</name>
</gene>
<dbReference type="Proteomes" id="UP000572528">
    <property type="component" value="Unassembled WGS sequence"/>
</dbReference>
<proteinExistence type="predicted"/>
<protein>
    <submittedName>
        <fullName evidence="1">Uncharacterized protein</fullName>
    </submittedName>
</protein>
<dbReference type="RefSeq" id="WP_179899628.1">
    <property type="nucleotide sequence ID" value="NZ_JACBXV010000012.1"/>
</dbReference>
<evidence type="ECO:0000313" key="1">
    <source>
        <dbReference type="EMBL" id="NYS68285.1"/>
    </source>
</evidence>
<name>A0A853EHW1_9ACTO</name>
<dbReference type="EMBL" id="JACBXV010000012">
    <property type="protein sequence ID" value="NYS68285.1"/>
    <property type="molecule type" value="Genomic_DNA"/>
</dbReference>
<accession>A0A853EHW1</accession>
<organism evidence="1 2">
    <name type="scientific">Actinomyces bowdenii</name>
    <dbReference type="NCBI Taxonomy" id="131109"/>
    <lineage>
        <taxon>Bacteria</taxon>
        <taxon>Bacillati</taxon>
        <taxon>Actinomycetota</taxon>
        <taxon>Actinomycetes</taxon>
        <taxon>Actinomycetales</taxon>
        <taxon>Actinomycetaceae</taxon>
        <taxon>Actinomyces</taxon>
    </lineage>
</organism>
<sequence length="251" mass="28275">MTDWAAQEKATHDFADHLTRTIRTVSPTAPRFIVDALPQGEQWRAVVKPDSPNTKAPIQLTIGERPLLRLRVRYECTVSRKHSFMLVESSSIAVIPGGTRGEPLLRLEYIRHPDQGVPCSHMHVHAHRDAWTFLMSRDGAGSRRKSVRARGQVDAAPSLSEIHFPVGGPRFRPTLEDFLEMLIHDLGIDHTKDALDVLADARCEWRTGQVRSVVSSMKDTAADVLRAAGWEVTPPEGHHERSDHPNWLPRY</sequence>
<comment type="caution">
    <text evidence="1">The sequence shown here is derived from an EMBL/GenBank/DDBJ whole genome shotgun (WGS) entry which is preliminary data.</text>
</comment>